<gene>
    <name evidence="2" type="ORF">THAOC_11336</name>
</gene>
<comment type="caution">
    <text evidence="2">The sequence shown here is derived from an EMBL/GenBank/DDBJ whole genome shotgun (WGS) entry which is preliminary data.</text>
</comment>
<protein>
    <submittedName>
        <fullName evidence="2">Uncharacterized protein</fullName>
    </submittedName>
</protein>
<sequence>LDHHATDPYGLPLVVRVHRRAAGVSAPGRVGVPGTEVDPPPAAAELVARLGAIENETDEEAGECYGGEELARRPASPPDASVAVRRPPLHWADFGRTGLCNASRPARPASLLNKLPPPQKWQKCCYAFERPWLELTISIKINDEAKTIDERSEGRKVV</sequence>
<name>K0SMU2_THAOC</name>
<proteinExistence type="predicted"/>
<keyword evidence="3" id="KW-1185">Reference proteome</keyword>
<evidence type="ECO:0000256" key="1">
    <source>
        <dbReference type="SAM" id="MobiDB-lite"/>
    </source>
</evidence>
<feature type="region of interest" description="Disordered" evidence="1">
    <location>
        <begin position="57"/>
        <end position="83"/>
    </location>
</feature>
<evidence type="ECO:0000313" key="3">
    <source>
        <dbReference type="Proteomes" id="UP000266841"/>
    </source>
</evidence>
<dbReference type="EMBL" id="AGNL01012894">
    <property type="protein sequence ID" value="EJK67608.1"/>
    <property type="molecule type" value="Genomic_DNA"/>
</dbReference>
<organism evidence="2 3">
    <name type="scientific">Thalassiosira oceanica</name>
    <name type="common">Marine diatom</name>
    <dbReference type="NCBI Taxonomy" id="159749"/>
    <lineage>
        <taxon>Eukaryota</taxon>
        <taxon>Sar</taxon>
        <taxon>Stramenopiles</taxon>
        <taxon>Ochrophyta</taxon>
        <taxon>Bacillariophyta</taxon>
        <taxon>Coscinodiscophyceae</taxon>
        <taxon>Thalassiosirophycidae</taxon>
        <taxon>Thalassiosirales</taxon>
        <taxon>Thalassiosiraceae</taxon>
        <taxon>Thalassiosira</taxon>
    </lineage>
</organism>
<evidence type="ECO:0000313" key="2">
    <source>
        <dbReference type="EMBL" id="EJK67608.1"/>
    </source>
</evidence>
<dbReference type="Proteomes" id="UP000266841">
    <property type="component" value="Unassembled WGS sequence"/>
</dbReference>
<feature type="non-terminal residue" evidence="2">
    <location>
        <position position="1"/>
    </location>
</feature>
<accession>K0SMU2</accession>
<dbReference type="AlphaFoldDB" id="K0SMU2"/>
<reference evidence="2 3" key="1">
    <citation type="journal article" date="2012" name="Genome Biol.">
        <title>Genome and low-iron response of an oceanic diatom adapted to chronic iron limitation.</title>
        <authorList>
            <person name="Lommer M."/>
            <person name="Specht M."/>
            <person name="Roy A.S."/>
            <person name="Kraemer L."/>
            <person name="Andreson R."/>
            <person name="Gutowska M.A."/>
            <person name="Wolf J."/>
            <person name="Bergner S.V."/>
            <person name="Schilhabel M.B."/>
            <person name="Klostermeier U.C."/>
            <person name="Beiko R.G."/>
            <person name="Rosenstiel P."/>
            <person name="Hippler M."/>
            <person name="Laroche J."/>
        </authorList>
    </citation>
    <scope>NUCLEOTIDE SEQUENCE [LARGE SCALE GENOMIC DNA]</scope>
    <source>
        <strain evidence="2 3">CCMP1005</strain>
    </source>
</reference>